<name>A0ABU7C7K5_9TELE</name>
<dbReference type="EMBL" id="JAHUTI010081112">
    <property type="protein sequence ID" value="MED6258701.1"/>
    <property type="molecule type" value="Genomic_DNA"/>
</dbReference>
<keyword evidence="3" id="KW-1185">Reference proteome</keyword>
<reference evidence="2 3" key="1">
    <citation type="submission" date="2021-07" db="EMBL/GenBank/DDBJ databases">
        <authorList>
            <person name="Palmer J.M."/>
        </authorList>
    </citation>
    <scope>NUCLEOTIDE SEQUENCE [LARGE SCALE GENOMIC DNA]</scope>
    <source>
        <strain evidence="2 3">AT_MEX2019</strain>
        <tissue evidence="2">Muscle</tissue>
    </source>
</reference>
<dbReference type="Proteomes" id="UP001345963">
    <property type="component" value="Unassembled WGS sequence"/>
</dbReference>
<feature type="region of interest" description="Disordered" evidence="1">
    <location>
        <begin position="1"/>
        <end position="88"/>
    </location>
</feature>
<feature type="compositionally biased region" description="Polar residues" evidence="1">
    <location>
        <begin position="63"/>
        <end position="76"/>
    </location>
</feature>
<organism evidence="2 3">
    <name type="scientific">Ataeniobius toweri</name>
    <dbReference type="NCBI Taxonomy" id="208326"/>
    <lineage>
        <taxon>Eukaryota</taxon>
        <taxon>Metazoa</taxon>
        <taxon>Chordata</taxon>
        <taxon>Craniata</taxon>
        <taxon>Vertebrata</taxon>
        <taxon>Euteleostomi</taxon>
        <taxon>Actinopterygii</taxon>
        <taxon>Neopterygii</taxon>
        <taxon>Teleostei</taxon>
        <taxon>Neoteleostei</taxon>
        <taxon>Acanthomorphata</taxon>
        <taxon>Ovalentaria</taxon>
        <taxon>Atherinomorphae</taxon>
        <taxon>Cyprinodontiformes</taxon>
        <taxon>Goodeidae</taxon>
        <taxon>Ataeniobius</taxon>
    </lineage>
</organism>
<sequence>MHHPAHHCAQGKDAGPVSQRVPQKGRSPHRNEAAPPTSQGETIEPRQAVTPPEPTPQRHHTSFHTSVGTWPESSNVFPPLLGGHRGLQ</sequence>
<proteinExistence type="predicted"/>
<accession>A0ABU7C7K5</accession>
<evidence type="ECO:0000313" key="2">
    <source>
        <dbReference type="EMBL" id="MED6258701.1"/>
    </source>
</evidence>
<evidence type="ECO:0000313" key="3">
    <source>
        <dbReference type="Proteomes" id="UP001345963"/>
    </source>
</evidence>
<gene>
    <name evidence="2" type="ORF">ATANTOWER_011147</name>
</gene>
<comment type="caution">
    <text evidence="2">The sequence shown here is derived from an EMBL/GenBank/DDBJ whole genome shotgun (WGS) entry which is preliminary data.</text>
</comment>
<protein>
    <submittedName>
        <fullName evidence="2">Uncharacterized protein</fullName>
    </submittedName>
</protein>
<evidence type="ECO:0000256" key="1">
    <source>
        <dbReference type="SAM" id="MobiDB-lite"/>
    </source>
</evidence>